<evidence type="ECO:0000256" key="4">
    <source>
        <dbReference type="SAM" id="Coils"/>
    </source>
</evidence>
<feature type="binding site" evidence="3">
    <location>
        <position position="134"/>
    </location>
    <ligand>
        <name>Fe cation</name>
        <dbReference type="ChEBI" id="CHEBI:24875"/>
    </ligand>
</feature>
<feature type="binding site" evidence="3">
    <location>
        <position position="169"/>
    </location>
    <ligand>
        <name>Fe cation</name>
        <dbReference type="ChEBI" id="CHEBI:24875"/>
    </ligand>
</feature>
<dbReference type="SUPFAM" id="SSF47240">
    <property type="entry name" value="Ferritin-like"/>
    <property type="match status" value="1"/>
</dbReference>
<dbReference type="PANTHER" id="PTHR30295">
    <property type="entry name" value="BACTERIOFERRITIN"/>
    <property type="match status" value="1"/>
</dbReference>
<dbReference type="PROSITE" id="PS50905">
    <property type="entry name" value="FERRITIN_LIKE"/>
    <property type="match status" value="1"/>
</dbReference>
<dbReference type="AlphaFoldDB" id="A0A378LNH8"/>
<dbReference type="InterPro" id="IPR008331">
    <property type="entry name" value="Ferritin_DPS_dom"/>
</dbReference>
<dbReference type="EMBL" id="UGPB01000001">
    <property type="protein sequence ID" value="STY28313.1"/>
    <property type="molecule type" value="Genomic_DNA"/>
</dbReference>
<dbReference type="CDD" id="cd00657">
    <property type="entry name" value="Ferritin_like"/>
    <property type="match status" value="1"/>
</dbReference>
<dbReference type="RefSeq" id="WP_031562747.1">
    <property type="nucleotide sequence ID" value="NZ_CAAAIS010000002.1"/>
</dbReference>
<feature type="binding site" evidence="3">
    <location>
        <position position="87"/>
    </location>
    <ligand>
        <name>Fe cation</name>
        <dbReference type="ChEBI" id="CHEBI:24875"/>
    </ligand>
</feature>
<keyword evidence="1" id="KW-0409">Iron storage</keyword>
<dbReference type="GO" id="GO:0008199">
    <property type="term" value="F:ferric iron binding"/>
    <property type="evidence" value="ECO:0007669"/>
    <property type="project" value="InterPro"/>
</dbReference>
<dbReference type="GO" id="GO:0020037">
    <property type="term" value="F:heme binding"/>
    <property type="evidence" value="ECO:0007669"/>
    <property type="project" value="TreeGrafter"/>
</dbReference>
<evidence type="ECO:0000313" key="7">
    <source>
        <dbReference type="Proteomes" id="UP000255297"/>
    </source>
</evidence>
<sequence length="187" mass="21354">MGQLQPPKEPYNLDVIKQQARQSIEQGAVTQDYPLNVEEACRHLNTALATEIMCVLRYKHHQIIAKGIDAPQVVAEFAEHAADEERHMMMLAERINLLGGNPDFNPGTVIERTATEFGSGDNIYQLIEDDLVAERIAIMVYRELIEWFGAKDPTTRRMLEEILKDEEDHADDLSDLLKKNKKNIEKL</sequence>
<dbReference type="EC" id="1.16.-.-" evidence="6"/>
<gene>
    <name evidence="6" type="primary">dps</name>
    <name evidence="6" type="ORF">NCTC11532_00483</name>
</gene>
<dbReference type="GO" id="GO:0004322">
    <property type="term" value="F:ferroxidase activity"/>
    <property type="evidence" value="ECO:0007669"/>
    <property type="project" value="TreeGrafter"/>
</dbReference>
<name>A0A378LNH8_9GAMM</name>
<dbReference type="GO" id="GO:0006879">
    <property type="term" value="P:intracellular iron ion homeostasis"/>
    <property type="evidence" value="ECO:0007669"/>
    <property type="project" value="UniProtKB-KW"/>
</dbReference>
<feature type="coiled-coil region" evidence="4">
    <location>
        <begin position="156"/>
        <end position="183"/>
    </location>
</feature>
<dbReference type="PANTHER" id="PTHR30295:SF1">
    <property type="entry name" value="DNA PROTECTION DURING STARVATION PROTEIN"/>
    <property type="match status" value="1"/>
</dbReference>
<proteinExistence type="predicted"/>
<keyword evidence="6" id="KW-0560">Oxidoreductase</keyword>
<dbReference type="InterPro" id="IPR009078">
    <property type="entry name" value="Ferritin-like_SF"/>
</dbReference>
<evidence type="ECO:0000256" key="3">
    <source>
        <dbReference type="PIRSR" id="PIRSR018063-50"/>
    </source>
</evidence>
<keyword evidence="3" id="KW-0479">Metal-binding</keyword>
<keyword evidence="4" id="KW-0175">Coiled coil</keyword>
<keyword evidence="7" id="KW-1185">Reference proteome</keyword>
<reference evidence="6 7" key="1">
    <citation type="submission" date="2018-06" db="EMBL/GenBank/DDBJ databases">
        <authorList>
            <consortium name="Pathogen Informatics"/>
            <person name="Doyle S."/>
        </authorList>
    </citation>
    <scope>NUCLEOTIDE SEQUENCE [LARGE SCALE GENOMIC DNA]</scope>
    <source>
        <strain evidence="6 7">NCTC11532</strain>
    </source>
</reference>
<dbReference type="OrthoDB" id="4271929at2"/>
<dbReference type="InterPro" id="IPR009040">
    <property type="entry name" value="Ferritin-like_diiron"/>
</dbReference>
<keyword evidence="2 3" id="KW-0408">Iron</keyword>
<dbReference type="Gene3D" id="1.20.1260.10">
    <property type="match status" value="1"/>
</dbReference>
<dbReference type="Proteomes" id="UP000255297">
    <property type="component" value="Unassembled WGS sequence"/>
</dbReference>
<accession>A0A378LNH8</accession>
<dbReference type="STRING" id="1122170.GCA_000701265_02194"/>
<evidence type="ECO:0000256" key="1">
    <source>
        <dbReference type="ARBA" id="ARBA00022434"/>
    </source>
</evidence>
<feature type="binding site" evidence="3">
    <location>
        <position position="166"/>
    </location>
    <ligand>
        <name>Fe cation</name>
        <dbReference type="ChEBI" id="CHEBI:24875"/>
    </ligand>
</feature>
<dbReference type="Pfam" id="PF00210">
    <property type="entry name" value="Ferritin"/>
    <property type="match status" value="1"/>
</dbReference>
<evidence type="ECO:0000313" key="6">
    <source>
        <dbReference type="EMBL" id="STY28313.1"/>
    </source>
</evidence>
<dbReference type="InterPro" id="IPR014490">
    <property type="entry name" value="Dps-like"/>
</dbReference>
<dbReference type="GO" id="GO:0005829">
    <property type="term" value="C:cytosol"/>
    <property type="evidence" value="ECO:0007669"/>
    <property type="project" value="TreeGrafter"/>
</dbReference>
<protein>
    <submittedName>
        <fullName evidence="6">Bacterioferritin</fullName>
        <ecNumber evidence="6">1.16.-.-</ecNumber>
    </submittedName>
</protein>
<feature type="domain" description="Ferritin-like diiron" evidence="5">
    <location>
        <begin position="34"/>
        <end position="184"/>
    </location>
</feature>
<evidence type="ECO:0000259" key="5">
    <source>
        <dbReference type="PROSITE" id="PS50905"/>
    </source>
</evidence>
<dbReference type="InterPro" id="IPR012347">
    <property type="entry name" value="Ferritin-like"/>
</dbReference>
<dbReference type="PIRSF" id="PIRSF018063">
    <property type="entry name" value="Ferrtn_UCP018063"/>
    <property type="match status" value="1"/>
</dbReference>
<feature type="binding site" evidence="3">
    <location>
        <position position="51"/>
    </location>
    <ligand>
        <name>Fe cation</name>
        <dbReference type="ChEBI" id="CHEBI:24875"/>
    </ligand>
</feature>
<evidence type="ECO:0000256" key="2">
    <source>
        <dbReference type="ARBA" id="ARBA00023004"/>
    </source>
</evidence>
<organism evidence="6 7">
    <name type="scientific">Legionella wadsworthii</name>
    <dbReference type="NCBI Taxonomy" id="28088"/>
    <lineage>
        <taxon>Bacteria</taxon>
        <taxon>Pseudomonadati</taxon>
        <taxon>Pseudomonadota</taxon>
        <taxon>Gammaproteobacteria</taxon>
        <taxon>Legionellales</taxon>
        <taxon>Legionellaceae</taxon>
        <taxon>Legionella</taxon>
    </lineage>
</organism>